<dbReference type="PANTHER" id="PTHR47328:SF1">
    <property type="entry name" value="RUTC FAMILY PROTEIN YOAB"/>
    <property type="match status" value="1"/>
</dbReference>
<organism evidence="1">
    <name type="scientific">Chelativorans sp. (strain BNC1)</name>
    <dbReference type="NCBI Taxonomy" id="266779"/>
    <lineage>
        <taxon>Bacteria</taxon>
        <taxon>Pseudomonadati</taxon>
        <taxon>Pseudomonadota</taxon>
        <taxon>Alphaproteobacteria</taxon>
        <taxon>Hyphomicrobiales</taxon>
        <taxon>Phyllobacteriaceae</taxon>
        <taxon>Chelativorans</taxon>
    </lineage>
</organism>
<dbReference type="HOGENOM" id="CLU_100715_6_1_5"/>
<name>Q11FP0_CHESB</name>
<evidence type="ECO:0000313" key="1">
    <source>
        <dbReference type="EMBL" id="ABG63785.1"/>
    </source>
</evidence>
<dbReference type="InterPro" id="IPR035959">
    <property type="entry name" value="RutC-like_sf"/>
</dbReference>
<accession>Q11FP0</accession>
<dbReference type="EMBL" id="CP000390">
    <property type="protein sequence ID" value="ABG63785.1"/>
    <property type="molecule type" value="Genomic_DNA"/>
</dbReference>
<dbReference type="PANTHER" id="PTHR47328">
    <property type="match status" value="1"/>
</dbReference>
<gene>
    <name evidence="1" type="ordered locus">Meso_2400</name>
</gene>
<proteinExistence type="predicted"/>
<dbReference type="InterPro" id="IPR006175">
    <property type="entry name" value="YjgF/YER057c/UK114"/>
</dbReference>
<dbReference type="eggNOG" id="COG0251">
    <property type="taxonomic scope" value="Bacteria"/>
</dbReference>
<dbReference type="Gene3D" id="3.30.1330.40">
    <property type="entry name" value="RutC-like"/>
    <property type="match status" value="1"/>
</dbReference>
<dbReference type="Pfam" id="PF01042">
    <property type="entry name" value="Ribonuc_L-PSP"/>
    <property type="match status" value="1"/>
</dbReference>
<sequence>MNDISRLPGTARMSSAVIVNGIVYTKGITARGGPVDIAGQTRNCLDQLDDLLAQAGTSRSKLIKVMIWLKDMADFEAVNAVYDAWVEPGHQPVRACVEAKLADPSLLIEVQAEASL</sequence>
<dbReference type="KEGG" id="mes:Meso_2400"/>
<dbReference type="CDD" id="cd06150">
    <property type="entry name" value="YjgF_YER057c_UK114_like_2"/>
    <property type="match status" value="1"/>
</dbReference>
<dbReference type="SUPFAM" id="SSF55298">
    <property type="entry name" value="YjgF-like"/>
    <property type="match status" value="1"/>
</dbReference>
<dbReference type="AlphaFoldDB" id="Q11FP0"/>
<reference evidence="1" key="1">
    <citation type="submission" date="2006-06" db="EMBL/GenBank/DDBJ databases">
        <title>Complete sequence of chromosome of Chelativorans sp. BNC1.</title>
        <authorList>
            <consortium name="US DOE Joint Genome Institute"/>
            <person name="Copeland A."/>
            <person name="Lucas S."/>
            <person name="Lapidus A."/>
            <person name="Barry K."/>
            <person name="Detter J.C."/>
            <person name="Glavina del Rio T."/>
            <person name="Hammon N."/>
            <person name="Israni S."/>
            <person name="Dalin E."/>
            <person name="Tice H."/>
            <person name="Pitluck S."/>
            <person name="Chertkov O."/>
            <person name="Brettin T."/>
            <person name="Bruce D."/>
            <person name="Han C."/>
            <person name="Tapia R."/>
            <person name="Gilna P."/>
            <person name="Schmutz J."/>
            <person name="Larimer F."/>
            <person name="Land M."/>
            <person name="Hauser L."/>
            <person name="Kyrpides N."/>
            <person name="Mikhailova N."/>
            <person name="Richardson P."/>
        </authorList>
    </citation>
    <scope>NUCLEOTIDE SEQUENCE</scope>
    <source>
        <strain evidence="1">BNC1</strain>
    </source>
</reference>
<dbReference type="STRING" id="266779.Meso_2400"/>
<dbReference type="InterPro" id="IPR035709">
    <property type="entry name" value="YoaB-like"/>
</dbReference>
<protein>
    <submittedName>
        <fullName evidence="1">Endoribonuclease L-PSP</fullName>
    </submittedName>
</protein>